<dbReference type="Gene3D" id="2.60.120.10">
    <property type="entry name" value="Jelly Rolls"/>
    <property type="match status" value="1"/>
</dbReference>
<comment type="caution">
    <text evidence="5">The sequence shown here is derived from an EMBL/GenBank/DDBJ whole genome shotgun (WGS) entry which is preliminary data.</text>
</comment>
<dbReference type="InterPro" id="IPR014710">
    <property type="entry name" value="RmlC-like_jellyroll"/>
</dbReference>
<organism evidence="5 6">
    <name type="scientific">Parapedobacter defluvii</name>
    <dbReference type="NCBI Taxonomy" id="2045106"/>
    <lineage>
        <taxon>Bacteria</taxon>
        <taxon>Pseudomonadati</taxon>
        <taxon>Bacteroidota</taxon>
        <taxon>Sphingobacteriia</taxon>
        <taxon>Sphingobacteriales</taxon>
        <taxon>Sphingobacteriaceae</taxon>
        <taxon>Parapedobacter</taxon>
    </lineage>
</organism>
<dbReference type="Pfam" id="PF12833">
    <property type="entry name" value="HTH_18"/>
    <property type="match status" value="1"/>
</dbReference>
<dbReference type="EMBL" id="BMIK01000001">
    <property type="protein sequence ID" value="GGC15458.1"/>
    <property type="molecule type" value="Genomic_DNA"/>
</dbReference>
<dbReference type="SMART" id="SM00342">
    <property type="entry name" value="HTH_ARAC"/>
    <property type="match status" value="1"/>
</dbReference>
<dbReference type="Proteomes" id="UP000597338">
    <property type="component" value="Unassembled WGS sequence"/>
</dbReference>
<dbReference type="Gene3D" id="1.10.10.60">
    <property type="entry name" value="Homeodomain-like"/>
    <property type="match status" value="2"/>
</dbReference>
<dbReference type="InterPro" id="IPR009057">
    <property type="entry name" value="Homeodomain-like_sf"/>
</dbReference>
<feature type="domain" description="HTH araC/xylS-type" evidence="4">
    <location>
        <begin position="192"/>
        <end position="290"/>
    </location>
</feature>
<dbReference type="PANTHER" id="PTHR43280:SF27">
    <property type="entry name" value="TRANSCRIPTIONAL REGULATOR MTLR"/>
    <property type="match status" value="1"/>
</dbReference>
<evidence type="ECO:0000259" key="4">
    <source>
        <dbReference type="PROSITE" id="PS01124"/>
    </source>
</evidence>
<evidence type="ECO:0000256" key="2">
    <source>
        <dbReference type="ARBA" id="ARBA00023125"/>
    </source>
</evidence>
<proteinExistence type="predicted"/>
<evidence type="ECO:0000256" key="3">
    <source>
        <dbReference type="ARBA" id="ARBA00023163"/>
    </source>
</evidence>
<dbReference type="PROSITE" id="PS00041">
    <property type="entry name" value="HTH_ARAC_FAMILY_1"/>
    <property type="match status" value="1"/>
</dbReference>
<keyword evidence="6" id="KW-1185">Reference proteome</keyword>
<dbReference type="InterPro" id="IPR020449">
    <property type="entry name" value="Tscrpt_reg_AraC-type_HTH"/>
</dbReference>
<dbReference type="Pfam" id="PF07883">
    <property type="entry name" value="Cupin_2"/>
    <property type="match status" value="1"/>
</dbReference>
<dbReference type="InterPro" id="IPR018062">
    <property type="entry name" value="HTH_AraC-typ_CS"/>
</dbReference>
<dbReference type="PRINTS" id="PR00032">
    <property type="entry name" value="HTHARAC"/>
</dbReference>
<gene>
    <name evidence="5" type="ORF">GCM10011386_04060</name>
</gene>
<dbReference type="SUPFAM" id="SSF46689">
    <property type="entry name" value="Homeodomain-like"/>
    <property type="match status" value="2"/>
</dbReference>
<evidence type="ECO:0000313" key="5">
    <source>
        <dbReference type="EMBL" id="GGC15458.1"/>
    </source>
</evidence>
<evidence type="ECO:0000256" key="1">
    <source>
        <dbReference type="ARBA" id="ARBA00023015"/>
    </source>
</evidence>
<sequence>MKVIETEITPFIKNPVHLDMREDSYLSSPYHAKPAYHKHPELQLTLILEGHGKRIIGNEVADFKSGDMVFIGSNVPHVWLSDPVYFEKDSKLKSKVITVYISPAVFQNIFELIEEMDDIKLMVREASKGINIYGKTRSLIADKLIKLSSKTGFEKVVGLLQVLSIIARSAEKRLILEHDTAEDNGQYPDRLIQVLKFMTDNLKRQITLDEVAEIACMTKPSFCRFFKSRTHKKFSQYLEELRINEACKLLIETDHPISDVAHLCGYNSDSHFCKVFKEHMGKSPFRFRSDVPKHSC</sequence>
<dbReference type="RefSeq" id="WP_188746842.1">
    <property type="nucleotide sequence ID" value="NZ_BMIK01000001.1"/>
</dbReference>
<protein>
    <submittedName>
        <fullName evidence="5">AraC family transcriptional regulator</fullName>
    </submittedName>
</protein>
<evidence type="ECO:0000313" key="6">
    <source>
        <dbReference type="Proteomes" id="UP000597338"/>
    </source>
</evidence>
<dbReference type="PROSITE" id="PS01124">
    <property type="entry name" value="HTH_ARAC_FAMILY_2"/>
    <property type="match status" value="1"/>
</dbReference>
<reference evidence="6" key="1">
    <citation type="journal article" date="2019" name="Int. J. Syst. Evol. Microbiol.">
        <title>The Global Catalogue of Microorganisms (GCM) 10K type strain sequencing project: providing services to taxonomists for standard genome sequencing and annotation.</title>
        <authorList>
            <consortium name="The Broad Institute Genomics Platform"/>
            <consortium name="The Broad Institute Genome Sequencing Center for Infectious Disease"/>
            <person name="Wu L."/>
            <person name="Ma J."/>
        </authorList>
    </citation>
    <scope>NUCLEOTIDE SEQUENCE [LARGE SCALE GENOMIC DNA]</scope>
    <source>
        <strain evidence="6">CGMCC 1.15342</strain>
    </source>
</reference>
<dbReference type="SUPFAM" id="SSF51182">
    <property type="entry name" value="RmlC-like cupins"/>
    <property type="match status" value="1"/>
</dbReference>
<keyword evidence="3" id="KW-0804">Transcription</keyword>
<dbReference type="InterPro" id="IPR013096">
    <property type="entry name" value="Cupin_2"/>
</dbReference>
<dbReference type="PANTHER" id="PTHR43280">
    <property type="entry name" value="ARAC-FAMILY TRANSCRIPTIONAL REGULATOR"/>
    <property type="match status" value="1"/>
</dbReference>
<dbReference type="InterPro" id="IPR018060">
    <property type="entry name" value="HTH_AraC"/>
</dbReference>
<keyword evidence="1" id="KW-0805">Transcription regulation</keyword>
<keyword evidence="2" id="KW-0238">DNA-binding</keyword>
<accession>A0ABQ1L1I5</accession>
<dbReference type="InterPro" id="IPR011051">
    <property type="entry name" value="RmlC_Cupin_sf"/>
</dbReference>
<name>A0ABQ1L1I5_9SPHI</name>